<evidence type="ECO:0000313" key="2">
    <source>
        <dbReference type="EMBL" id="KAH7077368.1"/>
    </source>
</evidence>
<sequence>MSTFSQQYQHFQQPPFFDPYTFASGHYDTGREKTPTDSLINHTGHSPIPLITTPPLSRNASRPPEPPRDQPPEHLLWDNVSPSDSPTSVRTPDGESFEVEMLDADVRNFYHHNGMNMSTQVSHNAIPAEDTSMFFSNHAIDSALHASIQHFQPQYGSQMPQAHNLQTTQPQYNTYHTNYTTQPTRLDPWNGQGPSRSSMTPRTGGVIFDAQTDPVNYADSLIDVESWSMNYTDPNYLISPSEQMNLVHRPQIQIPQAHIQMNPSPVEMQLTRPSPPPDQQNFVNYDASSSLFTESYITTGQQSPSSPGNSSTGHYPRSPFQPTISPSAGSPSSDGMFSYQQSDSSMMIDSFPVQQFDHVHTAPTATLHVNYGSSRNARENAFGVTPEPESASTAAKNAGKTNGGRALGTHLEPEVAKAAHDMRKIQACWHCVLQRDKCGPGDICERCLKRSQRPNADCGLGCVRMKLVELAQFFLPAIVTQMHEDSHLKHFVSQYIHQWGNVEFTVYMTCGGHSMPRIPVKVYEFIPRGKELLVQIQYVTDKITGKRKAVKKQSPALGMVHINHNEEKTYDKYINGIVDHHLDAFGELCWMEDDNDFQQKLFKLMTRVKPKNDDEAKLLREVFRLIVVTFIMSHTLTIAEEGKHSTLQRMHSYAGLHAYADNFTSPRMTNRQLKYFFARLQRTIQSAVLNKLQQIFKSSKGCDKWLAAFVAVLGMCMALEDQQKTIHLVQSTKATTEGTDQRDAQGLADEACREIDNRMLFVQQIFRWKYNRKHNPLVNADHDWEKEVGFGDKSSVEFVRQVAQLVRENTDYLRQQQRVSISCANQTKYTSRLVGEFLLSFWLPNA</sequence>
<dbReference type="Proteomes" id="UP000813461">
    <property type="component" value="Unassembled WGS sequence"/>
</dbReference>
<gene>
    <name evidence="2" type="ORF">FB567DRAFT_535115</name>
</gene>
<name>A0A8K0R073_9PLEO</name>
<dbReference type="InterPro" id="IPR052973">
    <property type="entry name" value="Fungal_sec-metab_reg_TF"/>
</dbReference>
<feature type="region of interest" description="Disordered" evidence="1">
    <location>
        <begin position="381"/>
        <end position="406"/>
    </location>
</feature>
<feature type="compositionally biased region" description="Basic and acidic residues" evidence="1">
    <location>
        <begin position="65"/>
        <end position="76"/>
    </location>
</feature>
<feature type="region of interest" description="Disordered" evidence="1">
    <location>
        <begin position="182"/>
        <end position="202"/>
    </location>
</feature>
<organism evidence="2 3">
    <name type="scientific">Paraphoma chrysanthemicola</name>
    <dbReference type="NCBI Taxonomy" id="798071"/>
    <lineage>
        <taxon>Eukaryota</taxon>
        <taxon>Fungi</taxon>
        <taxon>Dikarya</taxon>
        <taxon>Ascomycota</taxon>
        <taxon>Pezizomycotina</taxon>
        <taxon>Dothideomycetes</taxon>
        <taxon>Pleosporomycetidae</taxon>
        <taxon>Pleosporales</taxon>
        <taxon>Pleosporineae</taxon>
        <taxon>Phaeosphaeriaceae</taxon>
        <taxon>Paraphoma</taxon>
    </lineage>
</organism>
<feature type="compositionally biased region" description="Low complexity" evidence="1">
    <location>
        <begin position="299"/>
        <end position="312"/>
    </location>
</feature>
<reference evidence="2" key="1">
    <citation type="journal article" date="2021" name="Nat. Commun.">
        <title>Genetic determinants of endophytism in the Arabidopsis root mycobiome.</title>
        <authorList>
            <person name="Mesny F."/>
            <person name="Miyauchi S."/>
            <person name="Thiergart T."/>
            <person name="Pickel B."/>
            <person name="Atanasova L."/>
            <person name="Karlsson M."/>
            <person name="Huettel B."/>
            <person name="Barry K.W."/>
            <person name="Haridas S."/>
            <person name="Chen C."/>
            <person name="Bauer D."/>
            <person name="Andreopoulos W."/>
            <person name="Pangilinan J."/>
            <person name="LaButti K."/>
            <person name="Riley R."/>
            <person name="Lipzen A."/>
            <person name="Clum A."/>
            <person name="Drula E."/>
            <person name="Henrissat B."/>
            <person name="Kohler A."/>
            <person name="Grigoriev I.V."/>
            <person name="Martin F.M."/>
            <person name="Hacquard S."/>
        </authorList>
    </citation>
    <scope>NUCLEOTIDE SEQUENCE</scope>
    <source>
        <strain evidence="2">MPI-SDFR-AT-0120</strain>
    </source>
</reference>
<feature type="compositionally biased region" description="Polar residues" evidence="1">
    <location>
        <begin position="192"/>
        <end position="201"/>
    </location>
</feature>
<feature type="compositionally biased region" description="Polar residues" evidence="1">
    <location>
        <begin position="320"/>
        <end position="340"/>
    </location>
</feature>
<dbReference type="PANTHER" id="PTHR35392:SF1">
    <property type="entry name" value="ZN(II)2CYS6 TRANSCRIPTION FACTOR (EUROFUNG)"/>
    <property type="match status" value="1"/>
</dbReference>
<dbReference type="OrthoDB" id="4226666at2759"/>
<dbReference type="AlphaFoldDB" id="A0A8K0R073"/>
<feature type="region of interest" description="Disordered" evidence="1">
    <location>
        <begin position="27"/>
        <end position="94"/>
    </location>
</feature>
<accession>A0A8K0R073</accession>
<comment type="caution">
    <text evidence="2">The sequence shown here is derived from an EMBL/GenBank/DDBJ whole genome shotgun (WGS) entry which is preliminary data.</text>
</comment>
<keyword evidence="3" id="KW-1185">Reference proteome</keyword>
<evidence type="ECO:0000313" key="3">
    <source>
        <dbReference type="Proteomes" id="UP000813461"/>
    </source>
</evidence>
<dbReference type="EMBL" id="JAGMVJ010000018">
    <property type="protein sequence ID" value="KAH7077368.1"/>
    <property type="molecule type" value="Genomic_DNA"/>
</dbReference>
<feature type="compositionally biased region" description="Polar residues" evidence="1">
    <location>
        <begin position="80"/>
        <end position="90"/>
    </location>
</feature>
<feature type="region of interest" description="Disordered" evidence="1">
    <location>
        <begin position="298"/>
        <end position="340"/>
    </location>
</feature>
<proteinExistence type="predicted"/>
<protein>
    <submittedName>
        <fullName evidence="2">Uncharacterized protein</fullName>
    </submittedName>
</protein>
<evidence type="ECO:0000256" key="1">
    <source>
        <dbReference type="SAM" id="MobiDB-lite"/>
    </source>
</evidence>
<dbReference type="PANTHER" id="PTHR35392">
    <property type="entry name" value="ZN(II)2CYS6 TRANSCRIPTION FACTOR (EUROFUNG)-RELATED-RELATED"/>
    <property type="match status" value="1"/>
</dbReference>